<feature type="region of interest" description="Disordered" evidence="1">
    <location>
        <begin position="129"/>
        <end position="154"/>
    </location>
</feature>
<evidence type="ECO:0000313" key="4">
    <source>
        <dbReference type="Proteomes" id="UP000604825"/>
    </source>
</evidence>
<dbReference type="OrthoDB" id="779927at2759"/>
<protein>
    <recommendedName>
        <fullName evidence="2">Tf2-1-like SH3-like domain-containing protein</fullName>
    </recommendedName>
</protein>
<dbReference type="Proteomes" id="UP000604825">
    <property type="component" value="Unassembled WGS sequence"/>
</dbReference>
<dbReference type="SUPFAM" id="SSF50630">
    <property type="entry name" value="Acid proteases"/>
    <property type="match status" value="1"/>
</dbReference>
<keyword evidence="4" id="KW-1185">Reference proteome</keyword>
<feature type="region of interest" description="Disordered" evidence="1">
    <location>
        <begin position="254"/>
        <end position="273"/>
    </location>
</feature>
<dbReference type="Gene3D" id="2.40.70.10">
    <property type="entry name" value="Acid Proteases"/>
    <property type="match status" value="1"/>
</dbReference>
<dbReference type="InterPro" id="IPR021109">
    <property type="entry name" value="Peptidase_aspartic_dom_sf"/>
</dbReference>
<proteinExistence type="predicted"/>
<sequence length="540" mass="59331">MDPNTKLILDELRSVQSNLTARMDFVENSVGKRVASPDDTVKAFDTWRPKLDATVEELRAEVHVIRKTDEKVETLREEMTALRKFVSHSVLNAAPAMPTGVLSPPPKVSTAMIPASWTKFSPIGHREESGHQGFEYPTQSPVKGTLTPPNPDPKPKLLRCYSGSALMAGVPSGSGGGDGFPRRTWHGNGVPDGNWHREGTHEHIPKMNFPPFDAENPKLWLGSSIGTGARKGSGPAREWRNDALGAAAARAREEEKGVGQGTHCGHARPRQDDDAPQCVAISMAASGNARPARAIQFLGTVRGHQARILVDSGSTHTFVSQSLASQLSGVSTFSPALHVIVAYGSQLLCCSHIERLSWSVQQCEFVSAAKILPLTSYELIVGMDWLASCSPMQVDWHHKWLLIPYGQGHRFLQGELMILPTGSVIQHLNRAKQRMKKQADEHRSERQFQIGDMVFVKIQPYVQSSLAQRSNQKLAFKFFGPYRILARVGSVAYRLELPASSSVHPVFHVSQLKKSVGAHHSVTHHPPSDAVLWSVSEQIL</sequence>
<dbReference type="EMBL" id="CAJGYO010000001">
    <property type="protein sequence ID" value="CAD6202065.1"/>
    <property type="molecule type" value="Genomic_DNA"/>
</dbReference>
<dbReference type="AlphaFoldDB" id="A0A811M6E5"/>
<organism evidence="3 4">
    <name type="scientific">Miscanthus lutarioriparius</name>
    <dbReference type="NCBI Taxonomy" id="422564"/>
    <lineage>
        <taxon>Eukaryota</taxon>
        <taxon>Viridiplantae</taxon>
        <taxon>Streptophyta</taxon>
        <taxon>Embryophyta</taxon>
        <taxon>Tracheophyta</taxon>
        <taxon>Spermatophyta</taxon>
        <taxon>Magnoliopsida</taxon>
        <taxon>Liliopsida</taxon>
        <taxon>Poales</taxon>
        <taxon>Poaceae</taxon>
        <taxon>PACMAD clade</taxon>
        <taxon>Panicoideae</taxon>
        <taxon>Andropogonodae</taxon>
        <taxon>Andropogoneae</taxon>
        <taxon>Saccharinae</taxon>
        <taxon>Miscanthus</taxon>
    </lineage>
</organism>
<reference evidence="3" key="1">
    <citation type="submission" date="2020-10" db="EMBL/GenBank/DDBJ databases">
        <authorList>
            <person name="Han B."/>
            <person name="Lu T."/>
            <person name="Zhao Q."/>
            <person name="Huang X."/>
            <person name="Zhao Y."/>
        </authorList>
    </citation>
    <scope>NUCLEOTIDE SEQUENCE</scope>
</reference>
<dbReference type="PANTHER" id="PTHR46148">
    <property type="entry name" value="CHROMO DOMAIN-CONTAINING PROTEIN"/>
    <property type="match status" value="1"/>
</dbReference>
<dbReference type="Pfam" id="PF08284">
    <property type="entry name" value="RVP_2"/>
    <property type="match status" value="1"/>
</dbReference>
<dbReference type="PANTHER" id="PTHR46148:SF52">
    <property type="entry name" value="OS04G0603800 PROTEIN"/>
    <property type="match status" value="1"/>
</dbReference>
<name>A0A811M6E5_9POAL</name>
<dbReference type="PROSITE" id="PS00141">
    <property type="entry name" value="ASP_PROTEASE"/>
    <property type="match status" value="1"/>
</dbReference>
<dbReference type="CDD" id="cd00303">
    <property type="entry name" value="retropepsin_like"/>
    <property type="match status" value="1"/>
</dbReference>
<dbReference type="GO" id="GO:0006508">
    <property type="term" value="P:proteolysis"/>
    <property type="evidence" value="ECO:0007669"/>
    <property type="project" value="InterPro"/>
</dbReference>
<evidence type="ECO:0000313" key="3">
    <source>
        <dbReference type="EMBL" id="CAD6202065.1"/>
    </source>
</evidence>
<gene>
    <name evidence="3" type="ORF">NCGR_LOCUS392</name>
</gene>
<evidence type="ECO:0000256" key="1">
    <source>
        <dbReference type="SAM" id="MobiDB-lite"/>
    </source>
</evidence>
<feature type="domain" description="Tf2-1-like SH3-like" evidence="2">
    <location>
        <begin position="451"/>
        <end position="515"/>
    </location>
</feature>
<dbReference type="InterPro" id="IPR001969">
    <property type="entry name" value="Aspartic_peptidase_AS"/>
</dbReference>
<dbReference type="GO" id="GO:0004190">
    <property type="term" value="F:aspartic-type endopeptidase activity"/>
    <property type="evidence" value="ECO:0007669"/>
    <property type="project" value="InterPro"/>
</dbReference>
<accession>A0A811M6E5</accession>
<comment type="caution">
    <text evidence="3">The sequence shown here is derived from an EMBL/GenBank/DDBJ whole genome shotgun (WGS) entry which is preliminary data.</text>
</comment>
<dbReference type="Pfam" id="PF24626">
    <property type="entry name" value="SH3_Tf2-1"/>
    <property type="match status" value="1"/>
</dbReference>
<evidence type="ECO:0000259" key="2">
    <source>
        <dbReference type="Pfam" id="PF24626"/>
    </source>
</evidence>
<dbReference type="InterPro" id="IPR056924">
    <property type="entry name" value="SH3_Tf2-1"/>
</dbReference>